<dbReference type="InterPro" id="IPR006674">
    <property type="entry name" value="HD_domain"/>
</dbReference>
<dbReference type="Pfam" id="PF13185">
    <property type="entry name" value="GAF_2"/>
    <property type="match status" value="1"/>
</dbReference>
<proteinExistence type="predicted"/>
<dbReference type="InterPro" id="IPR003607">
    <property type="entry name" value="HD/PDEase_dom"/>
</dbReference>
<dbReference type="InterPro" id="IPR003018">
    <property type="entry name" value="GAF"/>
</dbReference>
<organism evidence="3 4">
    <name type="scientific">candidate division TA06 bacterium</name>
    <dbReference type="NCBI Taxonomy" id="2250710"/>
    <lineage>
        <taxon>Bacteria</taxon>
        <taxon>Bacteria division TA06</taxon>
    </lineage>
</organism>
<name>A0A660S6C8_UNCT6</name>
<evidence type="ECO:0000259" key="1">
    <source>
        <dbReference type="PROSITE" id="PS51831"/>
    </source>
</evidence>
<comment type="caution">
    <text evidence="3">The sequence shown here is derived from an EMBL/GenBank/DDBJ whole genome shotgun (WGS) entry which is preliminary data.</text>
</comment>
<dbReference type="EMBL" id="QNBC01000104">
    <property type="protein sequence ID" value="RKX65196.1"/>
    <property type="molecule type" value="Genomic_DNA"/>
</dbReference>
<evidence type="ECO:0000313" key="3">
    <source>
        <dbReference type="EMBL" id="RKX65196.1"/>
    </source>
</evidence>
<dbReference type="Gene3D" id="1.10.3210.10">
    <property type="entry name" value="Hypothetical protein af1432"/>
    <property type="match status" value="1"/>
</dbReference>
<feature type="domain" description="HD" evidence="1">
    <location>
        <begin position="354"/>
        <end position="476"/>
    </location>
</feature>
<dbReference type="PANTHER" id="PTHR43155:SF2">
    <property type="entry name" value="CYCLIC DI-GMP PHOSPHODIESTERASE PA4108"/>
    <property type="match status" value="1"/>
</dbReference>
<evidence type="ECO:0000313" key="4">
    <source>
        <dbReference type="Proteomes" id="UP000282321"/>
    </source>
</evidence>
<dbReference type="PANTHER" id="PTHR43155">
    <property type="entry name" value="CYCLIC DI-GMP PHOSPHODIESTERASE PA4108-RELATED"/>
    <property type="match status" value="1"/>
</dbReference>
<dbReference type="PROSITE" id="PS51831">
    <property type="entry name" value="HD"/>
    <property type="match status" value="1"/>
</dbReference>
<dbReference type="InterPro" id="IPR029016">
    <property type="entry name" value="GAF-like_dom_sf"/>
</dbReference>
<evidence type="ECO:0000259" key="2">
    <source>
        <dbReference type="PROSITE" id="PS51832"/>
    </source>
</evidence>
<dbReference type="AlphaFoldDB" id="A0A660S6C8"/>
<dbReference type="Pfam" id="PF01590">
    <property type="entry name" value="GAF"/>
    <property type="match status" value="1"/>
</dbReference>
<dbReference type="SUPFAM" id="SSF55781">
    <property type="entry name" value="GAF domain-like"/>
    <property type="match status" value="2"/>
</dbReference>
<dbReference type="SMART" id="SM00471">
    <property type="entry name" value="HDc"/>
    <property type="match status" value="1"/>
</dbReference>
<accession>A0A660S6C8</accession>
<sequence length="517" mass="58755">MKRLFTVMNLLKKFNDLRSVEDIYNKIAESIAIDLNIEKCVISLVDREKGMLEAKPPGYGSTVDKILNFKFDVSINSAFKYISKEKEAYYSNDAPNDPFFFKKFIDYFNIKKVIIAPLLVKGDVIGAIYAANAQKGRDFTDEDKIIFDSIGEMIALTINNYQLLKKNEEQLILLDNIRKITNSITSILDYDILLPTILQRIKALFSADAISIMSFKEGTEKLYIRSSVGLSFEYTKNQVIDVSEIDKVRFGKPFIMEDLRENPFGIKELVIKEGLFSTLVVPLKVYDDFVGVLNIYSKKEEHRFVLKDIEKALIISTSVAIAIKNANMFTDIEETVIDVISSISKIVEAKDKYTEKHSESVAEIAVRIGRRLNLQREELHNLYVAGLLHDIGKIGIPDHILQKPSSLTEEEMQVVKTHPTVGAEIIGHIRKLKPAKEAILYHHERYDGNGYPEGKKGKETPLIARILSVADAYEAMTSDRPYHKGLKKEKAVRELIRNKGKQFDPELVDILIELIGI</sequence>
<dbReference type="Pfam" id="PF13487">
    <property type="entry name" value="HD_5"/>
    <property type="match status" value="1"/>
</dbReference>
<protein>
    <recommendedName>
        <fullName evidence="5">HD-GYP domain-containing protein</fullName>
    </recommendedName>
</protein>
<reference evidence="3 4" key="1">
    <citation type="submission" date="2018-06" db="EMBL/GenBank/DDBJ databases">
        <title>Extensive metabolic versatility and redundancy in microbially diverse, dynamic hydrothermal sediments.</title>
        <authorList>
            <person name="Dombrowski N."/>
            <person name="Teske A."/>
            <person name="Baker B.J."/>
        </authorList>
    </citation>
    <scope>NUCLEOTIDE SEQUENCE [LARGE SCALE GENOMIC DNA]</scope>
    <source>
        <strain evidence="3">B35_G9</strain>
    </source>
</reference>
<dbReference type="InterPro" id="IPR037522">
    <property type="entry name" value="HD_GYP_dom"/>
</dbReference>
<dbReference type="CDD" id="cd00077">
    <property type="entry name" value="HDc"/>
    <property type="match status" value="1"/>
</dbReference>
<dbReference type="Gene3D" id="3.30.450.40">
    <property type="match status" value="2"/>
</dbReference>
<feature type="domain" description="HD-GYP" evidence="2">
    <location>
        <begin position="332"/>
        <end position="517"/>
    </location>
</feature>
<evidence type="ECO:0008006" key="5">
    <source>
        <dbReference type="Google" id="ProtNLM"/>
    </source>
</evidence>
<dbReference type="SMART" id="SM00065">
    <property type="entry name" value="GAF"/>
    <property type="match status" value="2"/>
</dbReference>
<dbReference type="SUPFAM" id="SSF109604">
    <property type="entry name" value="HD-domain/PDEase-like"/>
    <property type="match status" value="1"/>
</dbReference>
<dbReference type="PROSITE" id="PS51832">
    <property type="entry name" value="HD_GYP"/>
    <property type="match status" value="1"/>
</dbReference>
<gene>
    <name evidence="3" type="ORF">DRP44_06860</name>
</gene>
<dbReference type="Proteomes" id="UP000282321">
    <property type="component" value="Unassembled WGS sequence"/>
</dbReference>